<organism evidence="9">
    <name type="scientific">Timema cristinae</name>
    <name type="common">Walking stick</name>
    <dbReference type="NCBI Taxonomy" id="61476"/>
    <lineage>
        <taxon>Eukaryota</taxon>
        <taxon>Metazoa</taxon>
        <taxon>Ecdysozoa</taxon>
        <taxon>Arthropoda</taxon>
        <taxon>Hexapoda</taxon>
        <taxon>Insecta</taxon>
        <taxon>Pterygota</taxon>
        <taxon>Neoptera</taxon>
        <taxon>Polyneoptera</taxon>
        <taxon>Phasmatodea</taxon>
        <taxon>Timematodea</taxon>
        <taxon>Timematoidea</taxon>
        <taxon>Timematidae</taxon>
        <taxon>Timema</taxon>
    </lineage>
</organism>
<keyword evidence="6" id="KW-0675">Receptor</keyword>
<keyword evidence="7" id="KW-0325">Glycoprotein</keyword>
<dbReference type="PANTHER" id="PTHR42643:SF33">
    <property type="entry name" value="GLUTAMATE RECEPTOR 2-LIKE PROTEIN"/>
    <property type="match status" value="1"/>
</dbReference>
<evidence type="ECO:0000256" key="1">
    <source>
        <dbReference type="ARBA" id="ARBA00004651"/>
    </source>
</evidence>
<evidence type="ECO:0000256" key="5">
    <source>
        <dbReference type="ARBA" id="ARBA00023136"/>
    </source>
</evidence>
<evidence type="ECO:0000256" key="4">
    <source>
        <dbReference type="ARBA" id="ARBA00022989"/>
    </source>
</evidence>
<comment type="subcellular location">
    <subcellularLocation>
        <location evidence="1">Cell membrane</location>
        <topology evidence="1">Multi-pass membrane protein</topology>
    </subcellularLocation>
</comment>
<dbReference type="PANTHER" id="PTHR42643">
    <property type="entry name" value="IONOTROPIC RECEPTOR 20A-RELATED"/>
    <property type="match status" value="1"/>
</dbReference>
<dbReference type="EMBL" id="OC316483">
    <property type="protein sequence ID" value="CAD7391992.1"/>
    <property type="molecule type" value="Genomic_DNA"/>
</dbReference>
<keyword evidence="5 8" id="KW-0472">Membrane</keyword>
<evidence type="ECO:0000256" key="6">
    <source>
        <dbReference type="ARBA" id="ARBA00023170"/>
    </source>
</evidence>
<keyword evidence="4 8" id="KW-1133">Transmembrane helix</keyword>
<evidence type="ECO:0000256" key="7">
    <source>
        <dbReference type="ARBA" id="ARBA00023180"/>
    </source>
</evidence>
<dbReference type="AlphaFoldDB" id="A0A7R9CAD1"/>
<feature type="transmembrane region" description="Helical" evidence="8">
    <location>
        <begin position="629"/>
        <end position="648"/>
    </location>
</feature>
<gene>
    <name evidence="9" type="ORF">TCEB3V08_LOCUS31</name>
</gene>
<keyword evidence="2" id="KW-1003">Cell membrane</keyword>
<keyword evidence="3 8" id="KW-0812">Transmembrane</keyword>
<accession>A0A7R9CAD1</accession>
<protein>
    <recommendedName>
        <fullName evidence="10">Ionotropic glutamate receptor C-terminal domain-containing protein</fullName>
    </recommendedName>
</protein>
<evidence type="ECO:0000256" key="8">
    <source>
        <dbReference type="SAM" id="Phobius"/>
    </source>
</evidence>
<dbReference type="SUPFAM" id="SSF53850">
    <property type="entry name" value="Periplasmic binding protein-like II"/>
    <property type="match status" value="1"/>
</dbReference>
<dbReference type="GO" id="GO:0005886">
    <property type="term" value="C:plasma membrane"/>
    <property type="evidence" value="ECO:0007669"/>
    <property type="project" value="UniProtKB-SubCell"/>
</dbReference>
<evidence type="ECO:0000256" key="2">
    <source>
        <dbReference type="ARBA" id="ARBA00022475"/>
    </source>
</evidence>
<name>A0A7R9CAD1_TIMCR</name>
<evidence type="ECO:0008006" key="10">
    <source>
        <dbReference type="Google" id="ProtNLM"/>
    </source>
</evidence>
<dbReference type="Gene3D" id="3.40.190.10">
    <property type="entry name" value="Periplasmic binding protein-like II"/>
    <property type="match status" value="3"/>
</dbReference>
<evidence type="ECO:0000256" key="3">
    <source>
        <dbReference type="ARBA" id="ARBA00022692"/>
    </source>
</evidence>
<reference evidence="9" key="1">
    <citation type="submission" date="2020-11" db="EMBL/GenBank/DDBJ databases">
        <authorList>
            <person name="Tran Van P."/>
        </authorList>
    </citation>
    <scope>NUCLEOTIDE SEQUENCE</scope>
</reference>
<proteinExistence type="predicted"/>
<dbReference type="InterPro" id="IPR052192">
    <property type="entry name" value="Insect_Ionotropic_Sensory_Rcpt"/>
</dbReference>
<sequence>MFWSVLEDVLRVNIRERDGEERVPKHLFLIAFLDANTACPVPLYHGALYKWQSNKEELSHNKHFVVRVGLAGFSDQGLHIRHSGAKFTWMTARNRCKLDCTLNLDGVDLWRAFSSSGLRLHVFPLDTGAHACAEALENNRAVRAGIIVDAECPYSQQLLQRASSEKLFNDLLIWIIFEKTSTIFNNSGNNIIISSNKNDGSGYFGGSTLSPRGHELLRGLHVFPNSDVTWVQGVSGCHVEFLEVYQATVNTSLIVTGIGTTRTGEEHIILKLAGSSGRTRTRSDLRGGVLKAGAVILYPDQFKDMYDLTMRHVDTWSKINYPLVEYLAASMNFSLIVVYSNSYGWQTNGSFDGLMGLLQRFEVDITASGIFMRLDRMEVSHFVAETFPDSHNIPAAIFIQCYKHFRSALQSFAVVLLCDTVFTGHYIAPQSFSLRITSFVFSLTTLFLYTAYSANIVALLQTPYSSIRGLRDLVESPLAVGIQDVEYNHVYLTESLDPVIMNLVKNKLSDKKVNQYCSPDKGIERVQHGMFAFQVDKALAYKLISDTFTERDKCGLMEVELFPLPLMSLATVRGSPYKEFIAQRVRWFREVGILDRIWKLWVSQRPVCEDKLKEFVSVGRMELYPAMQVFRIGAGVSVAVLMAELIHFHRMKIIRVVKRDKNRTRK</sequence>
<evidence type="ECO:0000313" key="9">
    <source>
        <dbReference type="EMBL" id="CAD7391992.1"/>
    </source>
</evidence>